<dbReference type="InterPro" id="IPR052825">
    <property type="entry name" value="CCD-Prefoldin_beta-like"/>
</dbReference>
<name>A0AAN8S7W8_POLSC</name>
<feature type="coiled-coil region" evidence="1">
    <location>
        <begin position="358"/>
        <end position="441"/>
    </location>
</feature>
<proteinExistence type="predicted"/>
<dbReference type="InterPro" id="IPR031476">
    <property type="entry name" value="DUF4686"/>
</dbReference>
<evidence type="ECO:0000313" key="3">
    <source>
        <dbReference type="EMBL" id="KAK6639227.1"/>
    </source>
</evidence>
<dbReference type="Proteomes" id="UP001372834">
    <property type="component" value="Unassembled WGS sequence"/>
</dbReference>
<feature type="coiled-coil region" evidence="1">
    <location>
        <begin position="477"/>
        <end position="504"/>
    </location>
</feature>
<feature type="compositionally biased region" description="Polar residues" evidence="2">
    <location>
        <begin position="317"/>
        <end position="327"/>
    </location>
</feature>
<dbReference type="PANTHER" id="PTHR34479:SF1">
    <property type="entry name" value="COILED-COIL DOMAIN-CONTAINING PROTEIN 30"/>
    <property type="match status" value="1"/>
</dbReference>
<feature type="region of interest" description="Disordered" evidence="2">
    <location>
        <begin position="230"/>
        <end position="346"/>
    </location>
</feature>
<evidence type="ECO:0000256" key="1">
    <source>
        <dbReference type="SAM" id="Coils"/>
    </source>
</evidence>
<protein>
    <submittedName>
        <fullName evidence="3">Uncharacterized protein</fullName>
    </submittedName>
</protein>
<keyword evidence="1" id="KW-0175">Coiled coil</keyword>
<dbReference type="PANTHER" id="PTHR34479">
    <property type="entry name" value="COILED-COIL DOMAIN-CONTAINING PROTEIN 30"/>
    <property type="match status" value="1"/>
</dbReference>
<evidence type="ECO:0000256" key="2">
    <source>
        <dbReference type="SAM" id="MobiDB-lite"/>
    </source>
</evidence>
<sequence>MTESNDLLVSEEDEWRELRQRFEKEGLDHENLKTQEKLLHVWRWLVDAESNLRSLRKMIDKLREQQHEDLEEMECYVGHIKEQAEKRADHLESETMCLRSRLESSQHQTATLTTLLERSGLEGIADASLGEQVAFLIADRAKLMEEIAVLHKLHGLNSVSKEADLIAEIIKVSSEKEVLKHEAVEYKERVSNLEKLEKQLELDNERLAFKLSEALAELEERESQLKEIVVEEGRPGGMQTSMSMIWPRRESPSPPPGRRRQSAGDTLDGPRRSSPIPTGTTKKKSEVLKAHPKTWNADSPPDFRLSSQEDLDDFPGNTGSLPRSFSVTEREMPRSHSYGADSTPPSLMLSDGASERLQVKLDAQIQASKTELARLEEVKRLQSDSESLKSQLNGVIEKYNALVVRHVQHKARRKAQISDLKARLQLEAGALEVQIQSLQSQVTNQKLVLRGEESLRKKIESDYRKSLNEKRSLLVNMMSLENSIRDKDREVSVLQKKVSMLENSNKDLLVRLLQVKYTHPSRSRSLTRVEGVLTDLGPV</sequence>
<dbReference type="AlphaFoldDB" id="A0AAN8S7W8"/>
<reference evidence="3 4" key="1">
    <citation type="submission" date="2023-10" db="EMBL/GenBank/DDBJ databases">
        <title>Genomes of two closely related lineages of the louse Polyplax serrata with different host specificities.</title>
        <authorList>
            <person name="Martinu J."/>
            <person name="Tarabai H."/>
            <person name="Stefka J."/>
            <person name="Hypsa V."/>
        </authorList>
    </citation>
    <scope>NUCLEOTIDE SEQUENCE [LARGE SCALE GENOMIC DNA]</scope>
    <source>
        <strain evidence="3">HR10_N</strain>
    </source>
</reference>
<evidence type="ECO:0000313" key="4">
    <source>
        <dbReference type="Proteomes" id="UP001372834"/>
    </source>
</evidence>
<gene>
    <name evidence="3" type="ORF">RUM43_007497</name>
</gene>
<accession>A0AAN8S7W8</accession>
<organism evidence="3 4">
    <name type="scientific">Polyplax serrata</name>
    <name type="common">Common mouse louse</name>
    <dbReference type="NCBI Taxonomy" id="468196"/>
    <lineage>
        <taxon>Eukaryota</taxon>
        <taxon>Metazoa</taxon>
        <taxon>Ecdysozoa</taxon>
        <taxon>Arthropoda</taxon>
        <taxon>Hexapoda</taxon>
        <taxon>Insecta</taxon>
        <taxon>Pterygota</taxon>
        <taxon>Neoptera</taxon>
        <taxon>Paraneoptera</taxon>
        <taxon>Psocodea</taxon>
        <taxon>Troctomorpha</taxon>
        <taxon>Phthiraptera</taxon>
        <taxon>Anoplura</taxon>
        <taxon>Polyplacidae</taxon>
        <taxon>Polyplax</taxon>
    </lineage>
</organism>
<feature type="coiled-coil region" evidence="1">
    <location>
        <begin position="45"/>
        <end position="101"/>
    </location>
</feature>
<comment type="caution">
    <text evidence="3">The sequence shown here is derived from an EMBL/GenBank/DDBJ whole genome shotgun (WGS) entry which is preliminary data.</text>
</comment>
<dbReference type="EMBL" id="JAWJWE010000003">
    <property type="protein sequence ID" value="KAK6639227.1"/>
    <property type="molecule type" value="Genomic_DNA"/>
</dbReference>
<dbReference type="Pfam" id="PF15742">
    <property type="entry name" value="DUF4686"/>
    <property type="match status" value="1"/>
</dbReference>